<evidence type="ECO:0000313" key="2">
    <source>
        <dbReference type="Proteomes" id="UP000063919"/>
    </source>
</evidence>
<evidence type="ECO:0008006" key="3">
    <source>
        <dbReference type="Google" id="ProtNLM"/>
    </source>
</evidence>
<accession>A0A0M4JTB0</accession>
<evidence type="ECO:0000313" key="1">
    <source>
        <dbReference type="EMBL" id="ALD66759.1"/>
    </source>
</evidence>
<sequence>MFFYSKEEYIEYVLNVIAKVKLNNNLKKVTQIQIQKIMYIIYSYFLIFKSKIVDIKFETWKWGPVIYELWKNHTKYSKLNVPLIFDKEKDFKISNNFEIENKITYEIIKFLLNLKHWDIVSICHEQTPWKKIYSPSKNYLITDQDILSFHMENNDNFFEYIDFIVKNVLK</sequence>
<gene>
    <name evidence="1" type="ORF">SCANT_v1c08530</name>
</gene>
<dbReference type="RefSeq" id="WP_053946507.1">
    <property type="nucleotide sequence ID" value="NZ_CP012622.1"/>
</dbReference>
<name>A0A0M4JTB0_9MOLU</name>
<dbReference type="OrthoDB" id="9799173at2"/>
<reference evidence="1 2" key="1">
    <citation type="journal article" date="2015" name="Genome Announc.">
        <title>Complete Genome Sequence of Spiroplasma cantharicola CC-1T (DSM 21588), a Bacterium Isolated from Soldier Beetle (Cantharis carolinus).</title>
        <authorList>
            <person name="Lo W.S."/>
            <person name="Liu P.Y."/>
            <person name="Kuo C.H."/>
        </authorList>
    </citation>
    <scope>NUCLEOTIDE SEQUENCE [LARGE SCALE GENOMIC DNA]</scope>
    <source>
        <strain evidence="1 2">CC-1</strain>
    </source>
</reference>
<dbReference type="Proteomes" id="UP000063919">
    <property type="component" value="Chromosome"/>
</dbReference>
<keyword evidence="2" id="KW-1185">Reference proteome</keyword>
<dbReference type="AlphaFoldDB" id="A0A0M4JTB0"/>
<proteinExistence type="predicted"/>
<dbReference type="KEGG" id="scj:SCANT_v1c08530"/>
<dbReference type="EMBL" id="CP012622">
    <property type="protein sequence ID" value="ALD66759.1"/>
    <property type="molecule type" value="Genomic_DNA"/>
</dbReference>
<dbReference type="STRING" id="362837.SCANT_v1c08530"/>
<protein>
    <recommendedName>
        <fullName evidence="3">Antitoxin SocA-like Panacea domain-containing protein</fullName>
    </recommendedName>
</protein>
<dbReference type="PATRIC" id="fig|362837.3.peg.869"/>
<organism evidence="1 2">
    <name type="scientific">Spiroplasma cantharicola</name>
    <dbReference type="NCBI Taxonomy" id="362837"/>
    <lineage>
        <taxon>Bacteria</taxon>
        <taxon>Bacillati</taxon>
        <taxon>Mycoplasmatota</taxon>
        <taxon>Mollicutes</taxon>
        <taxon>Entomoplasmatales</taxon>
        <taxon>Spiroplasmataceae</taxon>
        <taxon>Spiroplasma</taxon>
    </lineage>
</organism>